<organism evidence="1">
    <name type="scientific">Anopheles marajoara</name>
    <dbReference type="NCBI Taxonomy" id="58244"/>
    <lineage>
        <taxon>Eukaryota</taxon>
        <taxon>Metazoa</taxon>
        <taxon>Ecdysozoa</taxon>
        <taxon>Arthropoda</taxon>
        <taxon>Hexapoda</taxon>
        <taxon>Insecta</taxon>
        <taxon>Pterygota</taxon>
        <taxon>Neoptera</taxon>
        <taxon>Endopterygota</taxon>
        <taxon>Diptera</taxon>
        <taxon>Nematocera</taxon>
        <taxon>Culicoidea</taxon>
        <taxon>Culicidae</taxon>
        <taxon>Anophelinae</taxon>
        <taxon>Anopheles</taxon>
    </lineage>
</organism>
<name>A0A2M4C5J0_9DIPT</name>
<protein>
    <submittedName>
        <fullName evidence="1">Putative secreted protein</fullName>
    </submittedName>
</protein>
<reference evidence="1" key="1">
    <citation type="submission" date="2018-01" db="EMBL/GenBank/DDBJ databases">
        <title>An insight into the sialome of Amazonian anophelines.</title>
        <authorList>
            <person name="Ribeiro J.M."/>
            <person name="Scarpassa V."/>
            <person name="Calvo E."/>
        </authorList>
    </citation>
    <scope>NUCLEOTIDE SEQUENCE</scope>
    <source>
        <tissue evidence="1">Salivary glands</tissue>
    </source>
</reference>
<sequence length="284" mass="32352">MAVVILLEVVDQLRLFLVEALLLHLIYAQQKLLVVGQYLGALLAQLLDLLLVGNSLLSGQVACFLFGVVHNVELDAQTLDLLLRLKQSLLLRLVNLRQIPYLRPGRKQFLGRTIQLDVLLLQQFVQLQVPFLELLHRPLERTVLRQQLLLELLQLLQTVERQMQVLDISLVLLLARFHLRLKDGGFRFEKFDQPLRADVLLLQHLRYDVGHVFAQISCRHCCRCHRRFGRDTGSATGPAGADARPSCCCTLPVAYLPLHRDGRDLHQLELLLLLMVVQLKVAVA</sequence>
<accession>A0A2M4C5J0</accession>
<proteinExistence type="predicted"/>
<dbReference type="EMBL" id="GGFJ01011451">
    <property type="protein sequence ID" value="MBW60592.1"/>
    <property type="molecule type" value="Transcribed_RNA"/>
</dbReference>
<dbReference type="AlphaFoldDB" id="A0A2M4C5J0"/>
<evidence type="ECO:0000313" key="1">
    <source>
        <dbReference type="EMBL" id="MBW60592.1"/>
    </source>
</evidence>